<evidence type="ECO:0000313" key="2">
    <source>
        <dbReference type="EMBL" id="VDI58751.1"/>
    </source>
</evidence>
<sequence length="147" mass="16349">MFQGFVNGHSKSLSLGKTLIFDMTETNTDGIYSTNTGIFKAPSTGMYAFTWTICVDSFTDDDGYGEFGVELVIDGKICGKIHADTEVRTDDQCSTGFVIKCMTEGGAARLRNIYVHQGRLLSNENRARTTFTGWKLNKLILYLAKYI</sequence>
<dbReference type="EMBL" id="UYJE01007878">
    <property type="protein sequence ID" value="VDI58751.1"/>
    <property type="molecule type" value="Genomic_DNA"/>
</dbReference>
<dbReference type="InterPro" id="IPR001073">
    <property type="entry name" value="C1q_dom"/>
</dbReference>
<dbReference type="Proteomes" id="UP000596742">
    <property type="component" value="Unassembled WGS sequence"/>
</dbReference>
<keyword evidence="3" id="KW-1185">Reference proteome</keyword>
<accession>A0A8B6G583</accession>
<dbReference type="Gene3D" id="2.60.120.40">
    <property type="match status" value="1"/>
</dbReference>
<dbReference type="SUPFAM" id="SSF49842">
    <property type="entry name" value="TNF-like"/>
    <property type="match status" value="1"/>
</dbReference>
<evidence type="ECO:0000259" key="1">
    <source>
        <dbReference type="PROSITE" id="PS50871"/>
    </source>
</evidence>
<dbReference type="OrthoDB" id="6117244at2759"/>
<proteinExistence type="predicted"/>
<organism evidence="2 3">
    <name type="scientific">Mytilus galloprovincialis</name>
    <name type="common">Mediterranean mussel</name>
    <dbReference type="NCBI Taxonomy" id="29158"/>
    <lineage>
        <taxon>Eukaryota</taxon>
        <taxon>Metazoa</taxon>
        <taxon>Spiralia</taxon>
        <taxon>Lophotrochozoa</taxon>
        <taxon>Mollusca</taxon>
        <taxon>Bivalvia</taxon>
        <taxon>Autobranchia</taxon>
        <taxon>Pteriomorphia</taxon>
        <taxon>Mytilida</taxon>
        <taxon>Mytiloidea</taxon>
        <taxon>Mytilidae</taxon>
        <taxon>Mytilinae</taxon>
        <taxon>Mytilus</taxon>
    </lineage>
</organism>
<dbReference type="Pfam" id="PF00386">
    <property type="entry name" value="C1q"/>
    <property type="match status" value="1"/>
</dbReference>
<protein>
    <recommendedName>
        <fullName evidence="1">C1q domain-containing protein</fullName>
    </recommendedName>
</protein>
<name>A0A8B6G583_MYTGA</name>
<comment type="caution">
    <text evidence="2">The sequence shown here is derived from an EMBL/GenBank/DDBJ whole genome shotgun (WGS) entry which is preliminary data.</text>
</comment>
<feature type="domain" description="C1q" evidence="1">
    <location>
        <begin position="1"/>
        <end position="142"/>
    </location>
</feature>
<reference evidence="2" key="1">
    <citation type="submission" date="2018-11" db="EMBL/GenBank/DDBJ databases">
        <authorList>
            <person name="Alioto T."/>
            <person name="Alioto T."/>
        </authorList>
    </citation>
    <scope>NUCLEOTIDE SEQUENCE</scope>
</reference>
<evidence type="ECO:0000313" key="3">
    <source>
        <dbReference type="Proteomes" id="UP000596742"/>
    </source>
</evidence>
<gene>
    <name evidence="2" type="ORF">MGAL_10B050738</name>
</gene>
<dbReference type="InterPro" id="IPR008983">
    <property type="entry name" value="Tumour_necrosis_fac-like_dom"/>
</dbReference>
<dbReference type="PROSITE" id="PS50871">
    <property type="entry name" value="C1Q"/>
    <property type="match status" value="1"/>
</dbReference>
<dbReference type="AlphaFoldDB" id="A0A8B6G583"/>